<keyword evidence="3" id="KW-0809">Transit peptide</keyword>
<sequence length="449" mass="51893">MLTHLHRYSHIARNFSTTVRVFVKLEAEIYEQIEKNELKPRKHPGILKRPVFSLPQDVMKAIDIVIGDTPRQMLIKEGYEFSRFLFSRKEPPEKDVILQKRQECHSEVVDTVAVNLNDMDADEKKYYSQVIKTKVDILLKQRLYNWQKIEYARHKGLVYLFSRAAPEFAVLSQIFHEISLCHDFKPKTLFDFASGVGTVIWAANSIWPKTLKHIYTVDSSSDMNDLSYDICALLKDKSLKDKIFQRQFLPASMKENYDIVTCAYTLLELPSLTTRLETILNLWQKTKHILVLVEQGTNSGFKVLNEARDFILGLNKENEQYSSHILAPCPHDFPCPSANKNSVCRFEANYMSVKLSSRAQGKEYYSYVVFAKGMREVNDKQWPRIISPVLVRSRHAICRLCTKFGTRQEVIISNGKHGKITHHCARSSSWGDRLPIELKPEEPKSESSS</sequence>
<evidence type="ECO:0000256" key="7">
    <source>
        <dbReference type="ARBA" id="ARBA00045681"/>
    </source>
</evidence>
<dbReference type="KEGG" id="clec:106664029"/>
<keyword evidence="4" id="KW-0408">Iron</keyword>
<comment type="function">
    <text evidence="7">Mitochondrial ribosome (mitoribosome) assembly factor. Binds at the interface of the head and body domains of the mitochondrial small ribosomal subunit (mt-SSU), occluding the mRNA channel and preventing compaction of the head domain towards the body. Probable inactive methyltransferase: retains the characteristic folding and ability to bind S-adenosyl-L-methionine, but it probably lost its methyltransferase activity.</text>
</comment>
<dbReference type="InterPro" id="IPR052571">
    <property type="entry name" value="Mt_RNA_Methyltransferase"/>
</dbReference>
<dbReference type="GO" id="GO:0006412">
    <property type="term" value="P:translation"/>
    <property type="evidence" value="ECO:0007669"/>
    <property type="project" value="InterPro"/>
</dbReference>
<dbReference type="GeneID" id="106664029"/>
<dbReference type="Pfam" id="PF09243">
    <property type="entry name" value="Rsm22"/>
    <property type="match status" value="1"/>
</dbReference>
<accession>A0A8I6REV7</accession>
<organism evidence="8 9">
    <name type="scientific">Cimex lectularius</name>
    <name type="common">Bed bug</name>
    <name type="synonym">Acanthia lectularia</name>
    <dbReference type="NCBI Taxonomy" id="79782"/>
    <lineage>
        <taxon>Eukaryota</taxon>
        <taxon>Metazoa</taxon>
        <taxon>Ecdysozoa</taxon>
        <taxon>Arthropoda</taxon>
        <taxon>Hexapoda</taxon>
        <taxon>Insecta</taxon>
        <taxon>Pterygota</taxon>
        <taxon>Neoptera</taxon>
        <taxon>Paraneoptera</taxon>
        <taxon>Hemiptera</taxon>
        <taxon>Heteroptera</taxon>
        <taxon>Panheteroptera</taxon>
        <taxon>Cimicomorpha</taxon>
        <taxon>Cimicidae</taxon>
        <taxon>Cimex</taxon>
    </lineage>
</organism>
<evidence type="ECO:0000256" key="2">
    <source>
        <dbReference type="ARBA" id="ARBA00022723"/>
    </source>
</evidence>
<dbReference type="Proteomes" id="UP000494040">
    <property type="component" value="Unassembled WGS sequence"/>
</dbReference>
<dbReference type="GO" id="GO:0046872">
    <property type="term" value="F:metal ion binding"/>
    <property type="evidence" value="ECO:0007669"/>
    <property type="project" value="UniProtKB-KW"/>
</dbReference>
<dbReference type="PANTHER" id="PTHR13184">
    <property type="entry name" value="37S RIBOSOMAL PROTEIN S22"/>
    <property type="match status" value="1"/>
</dbReference>
<proteinExistence type="predicted"/>
<dbReference type="InterPro" id="IPR029063">
    <property type="entry name" value="SAM-dependent_MTases_sf"/>
</dbReference>
<keyword evidence="9" id="KW-1185">Reference proteome</keyword>
<dbReference type="OMA" id="PRKHPGI"/>
<evidence type="ECO:0000256" key="3">
    <source>
        <dbReference type="ARBA" id="ARBA00022946"/>
    </source>
</evidence>
<keyword evidence="2" id="KW-0479">Metal-binding</keyword>
<dbReference type="InterPro" id="IPR015324">
    <property type="entry name" value="Ribosomal_Rsm22-like"/>
</dbReference>
<dbReference type="PANTHER" id="PTHR13184:SF5">
    <property type="entry name" value="METHYLTRANSFERASE-LIKE PROTEIN 17, MITOCHONDRIAL"/>
    <property type="match status" value="1"/>
</dbReference>
<dbReference type="GO" id="GO:0003735">
    <property type="term" value="F:structural constituent of ribosome"/>
    <property type="evidence" value="ECO:0007669"/>
    <property type="project" value="TreeGrafter"/>
</dbReference>
<dbReference type="EnsemblMetazoa" id="XM_014389392.2">
    <property type="protein sequence ID" value="XP_014244878.1"/>
    <property type="gene ID" value="LOC106664029"/>
</dbReference>
<dbReference type="GO" id="GO:0008168">
    <property type="term" value="F:methyltransferase activity"/>
    <property type="evidence" value="ECO:0007669"/>
    <property type="project" value="InterPro"/>
</dbReference>
<evidence type="ECO:0000256" key="5">
    <source>
        <dbReference type="ARBA" id="ARBA00023014"/>
    </source>
</evidence>
<evidence type="ECO:0000256" key="6">
    <source>
        <dbReference type="ARBA" id="ARBA00023128"/>
    </source>
</evidence>
<dbReference type="OrthoDB" id="421327at2759"/>
<dbReference type="GO" id="GO:0005763">
    <property type="term" value="C:mitochondrial small ribosomal subunit"/>
    <property type="evidence" value="ECO:0007669"/>
    <property type="project" value="TreeGrafter"/>
</dbReference>
<dbReference type="AlphaFoldDB" id="A0A8I6REV7"/>
<evidence type="ECO:0000313" key="8">
    <source>
        <dbReference type="EnsemblMetazoa" id="XP_014244878.1"/>
    </source>
</evidence>
<protein>
    <recommendedName>
        <fullName evidence="10">Methyltransferase-like protein 17, mitochondrial</fullName>
    </recommendedName>
</protein>
<keyword evidence="5" id="KW-0411">Iron-sulfur</keyword>
<reference evidence="8" key="1">
    <citation type="submission" date="2022-01" db="UniProtKB">
        <authorList>
            <consortium name="EnsemblMetazoa"/>
        </authorList>
    </citation>
    <scope>IDENTIFICATION</scope>
</reference>
<keyword evidence="6" id="KW-0496">Mitochondrion</keyword>
<dbReference type="GO" id="GO:0051536">
    <property type="term" value="F:iron-sulfur cluster binding"/>
    <property type="evidence" value="ECO:0007669"/>
    <property type="project" value="UniProtKB-KW"/>
</dbReference>
<evidence type="ECO:0000256" key="4">
    <source>
        <dbReference type="ARBA" id="ARBA00023004"/>
    </source>
</evidence>
<dbReference type="SUPFAM" id="SSF53335">
    <property type="entry name" value="S-adenosyl-L-methionine-dependent methyltransferases"/>
    <property type="match status" value="1"/>
</dbReference>
<dbReference type="RefSeq" id="XP_014244878.1">
    <property type="nucleotide sequence ID" value="XM_014389392.2"/>
</dbReference>
<evidence type="ECO:0000313" key="9">
    <source>
        <dbReference type="Proteomes" id="UP000494040"/>
    </source>
</evidence>
<evidence type="ECO:0000256" key="1">
    <source>
        <dbReference type="ARBA" id="ARBA00004173"/>
    </source>
</evidence>
<evidence type="ECO:0008006" key="10">
    <source>
        <dbReference type="Google" id="ProtNLM"/>
    </source>
</evidence>
<comment type="subcellular location">
    <subcellularLocation>
        <location evidence="1">Mitochondrion</location>
    </subcellularLocation>
</comment>
<name>A0A8I6REV7_CIMLE</name>